<comment type="caution">
    <text evidence="4">The sequence shown here is derived from an EMBL/GenBank/DDBJ whole genome shotgun (WGS) entry which is preliminary data.</text>
</comment>
<dbReference type="InterPro" id="IPR036249">
    <property type="entry name" value="Thioredoxin-like_sf"/>
</dbReference>
<dbReference type="InterPro" id="IPR003782">
    <property type="entry name" value="SCO1/SenC"/>
</dbReference>
<gene>
    <name evidence="4" type="ORF">ACFO3A_09535</name>
</gene>
<dbReference type="SUPFAM" id="SSF52833">
    <property type="entry name" value="Thioredoxin-like"/>
    <property type="match status" value="1"/>
</dbReference>
<feature type="domain" description="Thioredoxin" evidence="3">
    <location>
        <begin position="39"/>
        <end position="204"/>
    </location>
</feature>
<proteinExistence type="inferred from homology"/>
<sequence>MNRHPNRRQWTLAATAALATLPLFGCQSKSDLPLEGMDLTGAEHGKDFPLFDPEGRQRSIKDFAGKVVVVFFGYVQCPDVCPTTLQELVEAKALLGPLGERLVGVFVTVDPERDTPEILKSYTHNFSPDFVGLTGTPEQIAQVARSFKVFYKKVPGSTPGTYTMDHSAGMYMYDPQGKLRVYHRYGQGAAALAHDARLLLEAMP</sequence>
<dbReference type="EMBL" id="JBHSEW010000007">
    <property type="protein sequence ID" value="MFC4622456.1"/>
    <property type="molecule type" value="Genomic_DNA"/>
</dbReference>
<evidence type="ECO:0000256" key="1">
    <source>
        <dbReference type="ARBA" id="ARBA00010996"/>
    </source>
</evidence>
<reference evidence="5" key="1">
    <citation type="journal article" date="2019" name="Int. J. Syst. Evol. Microbiol.">
        <title>The Global Catalogue of Microorganisms (GCM) 10K type strain sequencing project: providing services to taxonomists for standard genome sequencing and annotation.</title>
        <authorList>
            <consortium name="The Broad Institute Genomics Platform"/>
            <consortium name="The Broad Institute Genome Sequencing Center for Infectious Disease"/>
            <person name="Wu L."/>
            <person name="Ma J."/>
        </authorList>
    </citation>
    <scope>NUCLEOTIDE SEQUENCE [LARGE SCALE GENOMIC DNA]</scope>
    <source>
        <strain evidence="5">JCM 11650</strain>
    </source>
</reference>
<accession>A0ABV9GZQ1</accession>
<dbReference type="PROSITE" id="PS51352">
    <property type="entry name" value="THIOREDOXIN_2"/>
    <property type="match status" value="1"/>
</dbReference>
<dbReference type="RefSeq" id="WP_377725879.1">
    <property type="nucleotide sequence ID" value="NZ_JBHSEW010000007.1"/>
</dbReference>
<dbReference type="Gene3D" id="3.40.30.10">
    <property type="entry name" value="Glutaredoxin"/>
    <property type="match status" value="1"/>
</dbReference>
<dbReference type="InterPro" id="IPR013766">
    <property type="entry name" value="Thioredoxin_domain"/>
</dbReference>
<dbReference type="PANTHER" id="PTHR12151:SF25">
    <property type="entry name" value="LINALOOL DEHYDRATASE_ISOMERASE DOMAIN-CONTAINING PROTEIN"/>
    <property type="match status" value="1"/>
</dbReference>
<evidence type="ECO:0000313" key="4">
    <source>
        <dbReference type="EMBL" id="MFC4622456.1"/>
    </source>
</evidence>
<keyword evidence="5" id="KW-1185">Reference proteome</keyword>
<dbReference type="Proteomes" id="UP001595967">
    <property type="component" value="Unassembled WGS sequence"/>
</dbReference>
<protein>
    <submittedName>
        <fullName evidence="4">SCO family protein</fullName>
    </submittedName>
</protein>
<organism evidence="4 5">
    <name type="scientific">Comamonas nitrativorans</name>
    <dbReference type="NCBI Taxonomy" id="108437"/>
    <lineage>
        <taxon>Bacteria</taxon>
        <taxon>Pseudomonadati</taxon>
        <taxon>Pseudomonadota</taxon>
        <taxon>Betaproteobacteria</taxon>
        <taxon>Burkholderiales</taxon>
        <taxon>Comamonadaceae</taxon>
        <taxon>Comamonas</taxon>
    </lineage>
</organism>
<evidence type="ECO:0000313" key="5">
    <source>
        <dbReference type="Proteomes" id="UP001595967"/>
    </source>
</evidence>
<dbReference type="CDD" id="cd02968">
    <property type="entry name" value="SCO"/>
    <property type="match status" value="1"/>
</dbReference>
<evidence type="ECO:0000259" key="3">
    <source>
        <dbReference type="PROSITE" id="PS51352"/>
    </source>
</evidence>
<name>A0ABV9GZQ1_9BURK</name>
<dbReference type="PANTHER" id="PTHR12151">
    <property type="entry name" value="ELECTRON TRANSPORT PROTIN SCO1/SENC FAMILY MEMBER"/>
    <property type="match status" value="1"/>
</dbReference>
<comment type="similarity">
    <text evidence="1">Belongs to the SCO1/2 family.</text>
</comment>
<dbReference type="Pfam" id="PF02630">
    <property type="entry name" value="SCO1-SenC"/>
    <property type="match status" value="1"/>
</dbReference>
<keyword evidence="2" id="KW-0186">Copper</keyword>
<evidence type="ECO:0000256" key="2">
    <source>
        <dbReference type="ARBA" id="ARBA00023008"/>
    </source>
</evidence>